<name>Q85WV1_PINKO</name>
<evidence type="ECO:0000313" key="1">
    <source>
        <dbReference type="EMBL" id="AAO74118.1"/>
    </source>
</evidence>
<geneLocation type="chloroplast" evidence="1"/>
<dbReference type="EMBL" id="AY228468">
    <property type="protein sequence ID" value="AAO74118.1"/>
    <property type="molecule type" value="Genomic_DNA"/>
</dbReference>
<dbReference type="AlphaFoldDB" id="Q85WV1"/>
<sequence length="89" mass="10337">MDFGNVVVLLHRSRSRSISIHGGKYLLARREDSSASYKLCSGRMSIYLYKLVNGWLHRVFSLVQEEQFDPYHLCIIFTRSCSPCSSKQY</sequence>
<keyword evidence="1" id="KW-0150">Chloroplast</keyword>
<dbReference type="RefSeq" id="NP_817290.1">
    <property type="nucleotide sequence ID" value="NC_004677.2"/>
</dbReference>
<reference evidence="1" key="1">
    <citation type="submission" date="2007-04" db="EMBL/GenBank/DDBJ databases">
        <authorList>
            <person name="Noh E.W."/>
            <person name="Lee J.S."/>
            <person name="Choi Y.I."/>
            <person name="Han M.S."/>
            <person name="Yi Y.S."/>
            <person name="Han S.U."/>
        </authorList>
    </citation>
    <scope>NUCLEOTIDE SEQUENCE</scope>
</reference>
<protein>
    <submittedName>
        <fullName evidence="1">ORF89b</fullName>
    </submittedName>
</protein>
<organism evidence="1">
    <name type="scientific">Pinus koraiensis</name>
    <name type="common">Korean pine</name>
    <dbReference type="NCBI Taxonomy" id="88728"/>
    <lineage>
        <taxon>Eukaryota</taxon>
        <taxon>Viridiplantae</taxon>
        <taxon>Streptophyta</taxon>
        <taxon>Embryophyta</taxon>
        <taxon>Tracheophyta</taxon>
        <taxon>Spermatophyta</taxon>
        <taxon>Pinopsida</taxon>
        <taxon>Pinidae</taxon>
        <taxon>Conifers I</taxon>
        <taxon>Pinales</taxon>
        <taxon>Pinaceae</taxon>
        <taxon>Pinus</taxon>
        <taxon>Pinus subgen. Strobus</taxon>
    </lineage>
</organism>
<accession>Q85WV1</accession>
<keyword evidence="1" id="KW-0934">Plastid</keyword>
<proteinExistence type="predicted"/>
<dbReference type="GeneID" id="1450758"/>